<evidence type="ECO:0000256" key="2">
    <source>
        <dbReference type="ARBA" id="ARBA00022729"/>
    </source>
</evidence>
<name>A0ABD0JYD8_9CAEN</name>
<dbReference type="Pfam" id="PF01607">
    <property type="entry name" value="CBM_14"/>
    <property type="match status" value="4"/>
</dbReference>
<evidence type="ECO:0000256" key="5">
    <source>
        <dbReference type="ARBA" id="ARBA00023180"/>
    </source>
</evidence>
<dbReference type="PROSITE" id="PS50940">
    <property type="entry name" value="CHIT_BIND_II"/>
    <property type="match status" value="4"/>
</dbReference>
<feature type="domain" description="Chitin-binding type-2" evidence="7">
    <location>
        <begin position="185"/>
        <end position="250"/>
    </location>
</feature>
<keyword evidence="3" id="KW-0677">Repeat</keyword>
<accession>A0ABD0JYD8</accession>
<keyword evidence="9" id="KW-1185">Reference proteome</keyword>
<dbReference type="PANTHER" id="PTHR23301">
    <property type="entry name" value="CHITIN BINDING PERITROPHIN-A"/>
    <property type="match status" value="1"/>
</dbReference>
<dbReference type="Gene3D" id="2.170.140.10">
    <property type="entry name" value="Chitin binding domain"/>
    <property type="match status" value="4"/>
</dbReference>
<evidence type="ECO:0000259" key="7">
    <source>
        <dbReference type="PROSITE" id="PS50940"/>
    </source>
</evidence>
<organism evidence="8 9">
    <name type="scientific">Batillaria attramentaria</name>
    <dbReference type="NCBI Taxonomy" id="370345"/>
    <lineage>
        <taxon>Eukaryota</taxon>
        <taxon>Metazoa</taxon>
        <taxon>Spiralia</taxon>
        <taxon>Lophotrochozoa</taxon>
        <taxon>Mollusca</taxon>
        <taxon>Gastropoda</taxon>
        <taxon>Caenogastropoda</taxon>
        <taxon>Sorbeoconcha</taxon>
        <taxon>Cerithioidea</taxon>
        <taxon>Batillariidae</taxon>
        <taxon>Batillaria</taxon>
    </lineage>
</organism>
<proteinExistence type="predicted"/>
<feature type="domain" description="Chitin-binding type-2" evidence="7">
    <location>
        <begin position="405"/>
        <end position="464"/>
    </location>
</feature>
<feature type="domain" description="Chitin-binding type-2" evidence="7">
    <location>
        <begin position="341"/>
        <end position="401"/>
    </location>
</feature>
<evidence type="ECO:0000313" key="9">
    <source>
        <dbReference type="Proteomes" id="UP001519460"/>
    </source>
</evidence>
<gene>
    <name evidence="8" type="ORF">BaRGS_00028760</name>
</gene>
<evidence type="ECO:0000256" key="1">
    <source>
        <dbReference type="ARBA" id="ARBA00022669"/>
    </source>
</evidence>
<keyword evidence="5" id="KW-0325">Glycoprotein</keyword>
<keyword evidence="4" id="KW-1015">Disulfide bond</keyword>
<dbReference type="InterPro" id="IPR051940">
    <property type="entry name" value="Chitin_bind-dev_reg"/>
</dbReference>
<evidence type="ECO:0000313" key="8">
    <source>
        <dbReference type="EMBL" id="KAK7480027.1"/>
    </source>
</evidence>
<dbReference type="SMART" id="SM00494">
    <property type="entry name" value="ChtBD2"/>
    <property type="match status" value="5"/>
</dbReference>
<dbReference type="Proteomes" id="UP001519460">
    <property type="component" value="Unassembled WGS sequence"/>
</dbReference>
<evidence type="ECO:0000256" key="6">
    <source>
        <dbReference type="SAM" id="SignalP"/>
    </source>
</evidence>
<dbReference type="EMBL" id="JACVVK020000290">
    <property type="protein sequence ID" value="KAK7480027.1"/>
    <property type="molecule type" value="Genomic_DNA"/>
</dbReference>
<protein>
    <recommendedName>
        <fullName evidence="7">Chitin-binding type-2 domain-containing protein</fullName>
    </recommendedName>
</protein>
<sequence length="595" mass="66306">MSRQCNSPVAKPAVSTLVAIFLMIPAVQSSLKNIVLYEPEVAKSIVSRENGTETHVQLLGQGSAAPEYNRMTDKLLCRAQEQVDTWLRHPANCSRYFVCSGGQKCVPARSALDDCDEMVFGIPTHLRVTNTSQSYADPASTSGDRLLWDPQYSQTRDATPRLQLQPTPLHKAALEGSPSYAVNPKDVCAGRKSGIFAHPENCAWYYNCSLQPDAVMEKFYGGHVMECPYPQLFSTQSLQCEDFEDVECRGRYEPKSPCDYRANHCHETSHCIPCWVRYASCLGQEDGLNPWPEMEWRPFFVECYRQRTVFQGSCDKSAVFSPLTRACETPYSIPREHGGWRPSCQGRRDGKYADEHGRCESYYTCAGQIFTGFHSCPGDTMFDPITGSCQHSARVPYPCGDLDSPNFCVNKTDGQYLDAHGRCTHYYTCRNGELEGVSMCPEGVFDPRTRACDTSSDVSSPCGTAHSPCYDKPDGYHIEGEGSCRDYYLCERGLHVASFTCDENTVFNDVKQKCDDVGGTAPPCGFAPTCADRRDGRYPALNKGVQYYFTCKNFTFTGYTKCSYREGGLAFSAVRRRCDSPARVCAEILGSDDLC</sequence>
<dbReference type="PANTHER" id="PTHR23301:SF0">
    <property type="entry name" value="CHITIN-BINDING TYPE-2 DOMAIN-CONTAINING PROTEIN-RELATED"/>
    <property type="match status" value="1"/>
</dbReference>
<keyword evidence="1" id="KW-0147">Chitin-binding</keyword>
<keyword evidence="2 6" id="KW-0732">Signal</keyword>
<evidence type="ECO:0000256" key="4">
    <source>
        <dbReference type="ARBA" id="ARBA00023157"/>
    </source>
</evidence>
<reference evidence="8 9" key="1">
    <citation type="journal article" date="2023" name="Sci. Data">
        <title>Genome assembly of the Korean intertidal mud-creeper Batillaria attramentaria.</title>
        <authorList>
            <person name="Patra A.K."/>
            <person name="Ho P.T."/>
            <person name="Jun S."/>
            <person name="Lee S.J."/>
            <person name="Kim Y."/>
            <person name="Won Y.J."/>
        </authorList>
    </citation>
    <scope>NUCLEOTIDE SEQUENCE [LARGE SCALE GENOMIC DNA]</scope>
    <source>
        <strain evidence="8">Wonlab-2016</strain>
    </source>
</reference>
<dbReference type="InterPro" id="IPR036508">
    <property type="entry name" value="Chitin-bd_dom_sf"/>
</dbReference>
<feature type="chain" id="PRO_5044865389" description="Chitin-binding type-2 domain-containing protein" evidence="6">
    <location>
        <begin position="30"/>
        <end position="595"/>
    </location>
</feature>
<dbReference type="AlphaFoldDB" id="A0ABD0JYD8"/>
<evidence type="ECO:0000256" key="3">
    <source>
        <dbReference type="ARBA" id="ARBA00022737"/>
    </source>
</evidence>
<dbReference type="SUPFAM" id="SSF57625">
    <property type="entry name" value="Invertebrate chitin-binding proteins"/>
    <property type="match status" value="4"/>
</dbReference>
<feature type="signal peptide" evidence="6">
    <location>
        <begin position="1"/>
        <end position="29"/>
    </location>
</feature>
<comment type="caution">
    <text evidence="8">The sequence shown here is derived from an EMBL/GenBank/DDBJ whole genome shotgun (WGS) entry which is preliminary data.</text>
</comment>
<dbReference type="GO" id="GO:0008061">
    <property type="term" value="F:chitin binding"/>
    <property type="evidence" value="ECO:0007669"/>
    <property type="project" value="UniProtKB-KW"/>
</dbReference>
<dbReference type="InterPro" id="IPR002557">
    <property type="entry name" value="Chitin-bd_dom"/>
</dbReference>
<feature type="domain" description="Chitin-binding type-2" evidence="7">
    <location>
        <begin position="466"/>
        <end position="526"/>
    </location>
</feature>